<gene>
    <name evidence="5" type="ORF">OXIME_000599</name>
</gene>
<organism evidence="5 6">
    <name type="scientific">Oxyplasma meridianum</name>
    <dbReference type="NCBI Taxonomy" id="3073602"/>
    <lineage>
        <taxon>Archaea</taxon>
        <taxon>Methanobacteriati</taxon>
        <taxon>Thermoplasmatota</taxon>
        <taxon>Thermoplasmata</taxon>
        <taxon>Thermoplasmatales</taxon>
        <taxon>Thermoplasmataceae</taxon>
        <taxon>Oxyplasma</taxon>
    </lineage>
</organism>
<dbReference type="AlphaFoldDB" id="A0AAX4NEY9"/>
<dbReference type="PANTHER" id="PTHR30290:SF9">
    <property type="entry name" value="OLIGOPEPTIDE-BINDING PROTEIN APPA"/>
    <property type="match status" value="1"/>
</dbReference>
<reference evidence="5 6" key="1">
    <citation type="submission" date="2023-09" db="EMBL/GenBank/DDBJ databases">
        <authorList>
            <person name="Golyshina O.V."/>
            <person name="Lunev E.A."/>
            <person name="Bargiela R."/>
            <person name="Gaines M.C."/>
            <person name="Daum B."/>
            <person name="Bale N.J."/>
            <person name="Koenen M."/>
            <person name="Sinninghe Damst J.S."/>
            <person name="Yakimov M."/>
            <person name="Golyshin P.N."/>
        </authorList>
    </citation>
    <scope>NUCLEOTIDE SEQUENCE [LARGE SCALE GENOMIC DNA]</scope>
    <source>
        <strain evidence="5 6">M1</strain>
    </source>
</reference>
<dbReference type="EMBL" id="CP133772">
    <property type="protein sequence ID" value="WYY00046.1"/>
    <property type="molecule type" value="Genomic_DNA"/>
</dbReference>
<dbReference type="Proteomes" id="UP001451606">
    <property type="component" value="Chromosome"/>
</dbReference>
<dbReference type="GeneID" id="95967328"/>
<accession>A0AAX4NEY9</accession>
<dbReference type="Gene3D" id="3.40.190.10">
    <property type="entry name" value="Periplasmic binding protein-like II"/>
    <property type="match status" value="3"/>
</dbReference>
<evidence type="ECO:0000313" key="5">
    <source>
        <dbReference type="EMBL" id="WYY00046.1"/>
    </source>
</evidence>
<dbReference type="RefSeq" id="WP_393972000.1">
    <property type="nucleotide sequence ID" value="NZ_CP133772.1"/>
</dbReference>
<dbReference type="Pfam" id="PF00496">
    <property type="entry name" value="SBP_bac_5"/>
    <property type="match status" value="1"/>
</dbReference>
<keyword evidence="3" id="KW-0732">Signal</keyword>
<name>A0AAX4NEY9_9ARCH</name>
<dbReference type="Gene3D" id="3.90.76.10">
    <property type="entry name" value="Dipeptide-binding Protein, Domain 1"/>
    <property type="match status" value="2"/>
</dbReference>
<comment type="similarity">
    <text evidence="1">Belongs to the bacterial solute-binding protein 5 family.</text>
</comment>
<sequence>MNKKVLASIVVIVLIVAGVAGFLGYVYTHPKKTNLPSIKITALSPLNSVEEFELDSIVSNLKAVGIPAKISLVSPTVEGTWLSPNSTPEFVDLGWLPDWPDPVAQQFDPFATYSNGGAFGANNAWVDNATLNNAFPGVIFNSNKTAQQMEMEKLYKIFYDQYSYIWLPNPSTYFFVQPYINNFTYNPYENYYYNMMSYNTSYKLPNGSNTYGPSNTSVLTDVADGDSLAAPDYLDPSHGFFVQDGPMFTGAYQELYELNGTNYNQVVPVLANTSVKDATSNYMNYNITLRNGITFNNSDPVNASTVWFSYYRTLVMAQGVSIDNYGGMLFNTTAYSATSPYSLPVGFLKDMRHAYNVTQYGKLKLPYPTNYSNLNMSNTVFAAKFLASMLSDYHPWSNTTQALLLTYKDQAVSVPSFSSNHAALNFTINLLNPYPFFLQDTAEWWGNIADPLFLDTHGGVTATSPNNYTDSNGMPGTGPYHIKTVGAALDSVTMTKVSNYWGNKYWDNKTGKGMYGFPAVAQPAHIKTIVMDYTVDHSGRVSGFLDNQYQMSEVSASYLGSIIGVSPFTSSVPVSSYFKNVGATPAAFDLSMNNFISPTNNSNVREGIWYAINYTALDHPFYYKLSNGTTELLAQNYIGPISPGFKSFYVNDTQGLAAPAQNLSLAIHYLGMGLKQEGYYVTLPNGTRIGDTSISDSSLAVLTSAILSMNQLVENTSMAMVRIF</sequence>
<evidence type="ECO:0000256" key="2">
    <source>
        <dbReference type="ARBA" id="ARBA00022448"/>
    </source>
</evidence>
<evidence type="ECO:0000256" key="1">
    <source>
        <dbReference type="ARBA" id="ARBA00005695"/>
    </source>
</evidence>
<proteinExistence type="inferred from homology"/>
<dbReference type="SUPFAM" id="SSF53850">
    <property type="entry name" value="Periplasmic binding protein-like II"/>
    <property type="match status" value="2"/>
</dbReference>
<dbReference type="KEGG" id="omr:OXIME_000599"/>
<evidence type="ECO:0000259" key="4">
    <source>
        <dbReference type="Pfam" id="PF00496"/>
    </source>
</evidence>
<dbReference type="InterPro" id="IPR039424">
    <property type="entry name" value="SBP_5"/>
</dbReference>
<keyword evidence="6" id="KW-1185">Reference proteome</keyword>
<protein>
    <submittedName>
        <fullName evidence="5">ABC transporter substrate-binding protein</fullName>
    </submittedName>
</protein>
<dbReference type="GO" id="GO:1904680">
    <property type="term" value="F:peptide transmembrane transporter activity"/>
    <property type="evidence" value="ECO:0007669"/>
    <property type="project" value="TreeGrafter"/>
</dbReference>
<dbReference type="GO" id="GO:0015833">
    <property type="term" value="P:peptide transport"/>
    <property type="evidence" value="ECO:0007669"/>
    <property type="project" value="TreeGrafter"/>
</dbReference>
<evidence type="ECO:0000313" key="6">
    <source>
        <dbReference type="Proteomes" id="UP001451606"/>
    </source>
</evidence>
<keyword evidence="2" id="KW-0813">Transport</keyword>
<feature type="domain" description="Solute-binding protein family 5" evidence="4">
    <location>
        <begin position="266"/>
        <end position="638"/>
    </location>
</feature>
<evidence type="ECO:0000256" key="3">
    <source>
        <dbReference type="ARBA" id="ARBA00022729"/>
    </source>
</evidence>
<dbReference type="PANTHER" id="PTHR30290">
    <property type="entry name" value="PERIPLASMIC BINDING COMPONENT OF ABC TRANSPORTER"/>
    <property type="match status" value="1"/>
</dbReference>
<dbReference type="Gene3D" id="3.10.105.10">
    <property type="entry name" value="Dipeptide-binding Protein, Domain 3"/>
    <property type="match status" value="2"/>
</dbReference>
<dbReference type="InterPro" id="IPR000914">
    <property type="entry name" value="SBP_5_dom"/>
</dbReference>